<dbReference type="InterPro" id="IPR017733">
    <property type="entry name" value="OmpA-like_dom_proteobacteria"/>
</dbReference>
<dbReference type="PANTHER" id="PTHR38033:SF1">
    <property type="entry name" value="DOTU FAMILY TYPE IV_VI SECRETION SYSTEM PROTEIN"/>
    <property type="match status" value="1"/>
</dbReference>
<dbReference type="EMBL" id="CP013110">
    <property type="protein sequence ID" value="APG95619.1"/>
    <property type="molecule type" value="Genomic_DNA"/>
</dbReference>
<dbReference type="PANTHER" id="PTHR38033">
    <property type="entry name" value="MEMBRANE PROTEIN-RELATED"/>
    <property type="match status" value="1"/>
</dbReference>
<dbReference type="NCBIfam" id="TIGR03349">
    <property type="entry name" value="IV_VI_DotU"/>
    <property type="match status" value="1"/>
</dbReference>
<feature type="domain" description="OmpA-like" evidence="4">
    <location>
        <begin position="366"/>
        <end position="485"/>
    </location>
</feature>
<dbReference type="SUPFAM" id="SSF103088">
    <property type="entry name" value="OmpA-like"/>
    <property type="match status" value="1"/>
</dbReference>
<dbReference type="Proteomes" id="UP000182306">
    <property type="component" value="Plasmid C"/>
</dbReference>
<keyword evidence="5" id="KW-0614">Plasmid</keyword>
<keyword evidence="1 3" id="KW-0472">Membrane</keyword>
<keyword evidence="3" id="KW-1133">Transmembrane helix</keyword>
<dbReference type="AlphaFoldDB" id="A0A1L3LZS9"/>
<dbReference type="InterPro" id="IPR006665">
    <property type="entry name" value="OmpA-like"/>
</dbReference>
<reference evidence="5 6" key="1">
    <citation type="submission" date="2015-10" db="EMBL/GenBank/DDBJ databases">
        <title>Genomic differences between typical nodule nitrogen-fixing rhizobial strains and those coming from bean seeds.</title>
        <authorList>
            <person name="Peralta H."/>
            <person name="Aguilar-Vera A."/>
            <person name="Diaz R."/>
            <person name="Mora Y."/>
            <person name="Martinez-Batallar G."/>
            <person name="Salazar E."/>
            <person name="Vargas-Lagunas C."/>
            <person name="Encarnacion S."/>
            <person name="Girard L."/>
            <person name="Mora J."/>
        </authorList>
    </citation>
    <scope>NUCLEOTIDE SEQUENCE [LARGE SCALE GENOMIC DNA]</scope>
    <source>
        <strain evidence="5 6">CFNEI 73</strain>
        <plasmid evidence="5 6">C</plasmid>
    </source>
</reference>
<feature type="compositionally biased region" description="Polar residues" evidence="2">
    <location>
        <begin position="497"/>
        <end position="516"/>
    </location>
</feature>
<keyword evidence="3" id="KW-0812">Transmembrane</keyword>
<feature type="transmembrane region" description="Helical" evidence="3">
    <location>
        <begin position="260"/>
        <end position="280"/>
    </location>
</feature>
<evidence type="ECO:0000313" key="6">
    <source>
        <dbReference type="Proteomes" id="UP000182306"/>
    </source>
</evidence>
<dbReference type="Gene3D" id="3.30.1330.60">
    <property type="entry name" value="OmpA-like domain"/>
    <property type="match status" value="1"/>
</dbReference>
<dbReference type="InterPro" id="IPR017732">
    <property type="entry name" value="T4/T6SS_DotU"/>
</dbReference>
<evidence type="ECO:0000259" key="4">
    <source>
        <dbReference type="PROSITE" id="PS51123"/>
    </source>
</evidence>
<feature type="region of interest" description="Disordered" evidence="2">
    <location>
        <begin position="491"/>
        <end position="516"/>
    </location>
</feature>
<sequence>MGPKRMTKERSSSWQDLPTVVEITEAGTRKARSARKMAEMLDDIVEFDSAGDIASPPSPRGSPVASLVEAFDFGGDGIPTLVKSGAPLINLAHALRHADVPPDIDELRRAAIGAINRYERDLAAARISPERARAAHYIVCATVDDVILSKPWGVRAGWARSGLVSTFHMDVTGGDRVFDLLDHFHQSPGTNKDLLLLIYLCLSLAFEGRTRVSDRGTLELGRIRDSLYKTLLGQYGVFERELSPHWQGVQARHKPLRTSVAMWTLLAALVLALALGYILVTFSLNGRSDATFERLANLPPHETPSLTIQAPPAKVEAPRVVAAPPKPPEPEPPEPPPARPRSRLDNLLAFLQPEVDRKLVTLSDADGRLLVRINNSGLFDVGSAEVSGEFRGLLERIGGALAAERFRAIVIGYTDNVPIRTVQFPSNWHLSEARAKAVGDILAAYTGTDAIITDGRADSDPIAGNDTPEGREMNRRTEILVLTDPGERLDAARIPSTHATNAPAQENGTLPENRTP</sequence>
<dbReference type="PROSITE" id="PS51123">
    <property type="entry name" value="OMPA_2"/>
    <property type="match status" value="1"/>
</dbReference>
<dbReference type="KEGG" id="same:SAMCFNEI73_pC1920"/>
<geneLocation type="plasmid" evidence="5 6">
    <name>C</name>
</geneLocation>
<dbReference type="CDD" id="cd07185">
    <property type="entry name" value="OmpA_C-like"/>
    <property type="match status" value="1"/>
</dbReference>
<keyword evidence="6" id="KW-1185">Reference proteome</keyword>
<feature type="region of interest" description="Disordered" evidence="2">
    <location>
        <begin position="316"/>
        <end position="342"/>
    </location>
</feature>
<protein>
    <submittedName>
        <fullName evidence="5">Outer membrane protein ImpK/VasF, OmpA/MotB domain</fullName>
    </submittedName>
</protein>
<evidence type="ECO:0000313" key="5">
    <source>
        <dbReference type="EMBL" id="APG95619.1"/>
    </source>
</evidence>
<dbReference type="GO" id="GO:0016020">
    <property type="term" value="C:membrane"/>
    <property type="evidence" value="ECO:0007669"/>
    <property type="project" value="UniProtKB-UniRule"/>
</dbReference>
<gene>
    <name evidence="5" type="primary">impK</name>
    <name evidence="5" type="ORF">SAMCFNEI73_pC1920</name>
</gene>
<dbReference type="Gene3D" id="1.25.40.590">
    <property type="entry name" value="Type IV / VI secretion system, DotU"/>
    <property type="match status" value="1"/>
</dbReference>
<dbReference type="NCBIfam" id="TIGR03350">
    <property type="entry name" value="type_VI_ompA"/>
    <property type="match status" value="1"/>
</dbReference>
<evidence type="ECO:0000256" key="1">
    <source>
        <dbReference type="PROSITE-ProRule" id="PRU00473"/>
    </source>
</evidence>
<organism evidence="5 6">
    <name type="scientific">Sinorhizobium americanum</name>
    <dbReference type="NCBI Taxonomy" id="194963"/>
    <lineage>
        <taxon>Bacteria</taxon>
        <taxon>Pseudomonadati</taxon>
        <taxon>Pseudomonadota</taxon>
        <taxon>Alphaproteobacteria</taxon>
        <taxon>Hyphomicrobiales</taxon>
        <taxon>Rhizobiaceae</taxon>
        <taxon>Sinorhizobium/Ensifer group</taxon>
        <taxon>Sinorhizobium</taxon>
    </lineage>
</organism>
<dbReference type="InterPro" id="IPR036737">
    <property type="entry name" value="OmpA-like_sf"/>
</dbReference>
<evidence type="ECO:0000256" key="2">
    <source>
        <dbReference type="SAM" id="MobiDB-lite"/>
    </source>
</evidence>
<dbReference type="InterPro" id="IPR038522">
    <property type="entry name" value="T4/T6SS_DotU_sf"/>
</dbReference>
<dbReference type="NCBIfam" id="NF038228">
    <property type="entry name" value="IcmH_DotU_IVB"/>
    <property type="match status" value="1"/>
</dbReference>
<name>A0A1L3LZS9_9HYPH</name>
<evidence type="ECO:0000256" key="3">
    <source>
        <dbReference type="SAM" id="Phobius"/>
    </source>
</evidence>
<dbReference type="Pfam" id="PF00691">
    <property type="entry name" value="OmpA"/>
    <property type="match status" value="1"/>
</dbReference>
<accession>A0A1L3LZS9</accession>
<proteinExistence type="predicted"/>
<dbReference type="Pfam" id="PF09850">
    <property type="entry name" value="DotU"/>
    <property type="match status" value="1"/>
</dbReference>